<evidence type="ECO:0000256" key="3">
    <source>
        <dbReference type="ARBA" id="ARBA00022793"/>
    </source>
</evidence>
<dbReference type="InterPro" id="IPR015422">
    <property type="entry name" value="PyrdxlP-dep_Trfase_small"/>
</dbReference>
<dbReference type="SUPFAM" id="SSF53383">
    <property type="entry name" value="PLP-dependent transferases"/>
    <property type="match status" value="1"/>
</dbReference>
<comment type="similarity">
    <text evidence="2 6">Belongs to the group II decarboxylase family.</text>
</comment>
<dbReference type="Pfam" id="PF00282">
    <property type="entry name" value="Pyridoxal_deC"/>
    <property type="match status" value="1"/>
</dbReference>
<dbReference type="Gene3D" id="3.90.1150.10">
    <property type="entry name" value="Aspartate Aminotransferase, domain 1"/>
    <property type="match status" value="1"/>
</dbReference>
<comment type="cofactor">
    <cofactor evidence="1 6">
        <name>pyridoxal 5'-phosphate</name>
        <dbReference type="ChEBI" id="CHEBI:597326"/>
    </cofactor>
</comment>
<keyword evidence="8" id="KW-1185">Reference proteome</keyword>
<evidence type="ECO:0000256" key="2">
    <source>
        <dbReference type="ARBA" id="ARBA00009533"/>
    </source>
</evidence>
<evidence type="ECO:0000313" key="8">
    <source>
        <dbReference type="Proteomes" id="UP001430172"/>
    </source>
</evidence>
<dbReference type="EMBL" id="JAFDVD010000005">
    <property type="protein sequence ID" value="MBM6399501.1"/>
    <property type="molecule type" value="Genomic_DNA"/>
</dbReference>
<evidence type="ECO:0000256" key="5">
    <source>
        <dbReference type="ARBA" id="ARBA00023239"/>
    </source>
</evidence>
<keyword evidence="7" id="KW-0032">Aminotransferase</keyword>
<protein>
    <submittedName>
        <fullName evidence="7">Aminotransferase class V-fold PLP-dependent enzyme</fullName>
    </submittedName>
</protein>
<dbReference type="InterPro" id="IPR010977">
    <property type="entry name" value="Aromatic_deC"/>
</dbReference>
<dbReference type="Proteomes" id="UP001430172">
    <property type="component" value="Unassembled WGS sequence"/>
</dbReference>
<proteinExistence type="inferred from homology"/>
<evidence type="ECO:0000256" key="6">
    <source>
        <dbReference type="RuleBase" id="RU000382"/>
    </source>
</evidence>
<keyword evidence="3" id="KW-0210">Decarboxylase</keyword>
<evidence type="ECO:0000256" key="1">
    <source>
        <dbReference type="ARBA" id="ARBA00001933"/>
    </source>
</evidence>
<evidence type="ECO:0000313" key="7">
    <source>
        <dbReference type="EMBL" id="MBM6399501.1"/>
    </source>
</evidence>
<dbReference type="Gene3D" id="1.20.1340.10">
    <property type="entry name" value="dopa decarboxylase, N-terminal domain"/>
    <property type="match status" value="1"/>
</dbReference>
<evidence type="ECO:0000256" key="4">
    <source>
        <dbReference type="ARBA" id="ARBA00022898"/>
    </source>
</evidence>
<dbReference type="PANTHER" id="PTHR11999">
    <property type="entry name" value="GROUP II PYRIDOXAL-5-PHOSPHATE DECARBOXYLASE"/>
    <property type="match status" value="1"/>
</dbReference>
<organism evidence="7 8">
    <name type="scientific">Phycicoccus sonneratiae</name>
    <dbReference type="NCBI Taxonomy" id="2807628"/>
    <lineage>
        <taxon>Bacteria</taxon>
        <taxon>Bacillati</taxon>
        <taxon>Actinomycetota</taxon>
        <taxon>Actinomycetes</taxon>
        <taxon>Micrococcales</taxon>
        <taxon>Intrasporangiaceae</taxon>
        <taxon>Phycicoccus</taxon>
    </lineage>
</organism>
<gene>
    <name evidence="7" type="ORF">JQN70_03795</name>
</gene>
<keyword evidence="4 6" id="KW-0663">Pyridoxal phosphate</keyword>
<comment type="caution">
    <text evidence="7">The sequence shown here is derived from an EMBL/GenBank/DDBJ whole genome shotgun (WGS) entry which is preliminary data.</text>
</comment>
<reference evidence="7" key="1">
    <citation type="submission" date="2021-02" db="EMBL/GenBank/DDBJ databases">
        <title>Phycicoccus sp. MQZ13P-5T, whole genome shotgun sequence.</title>
        <authorList>
            <person name="Tuo L."/>
        </authorList>
    </citation>
    <scope>NUCLEOTIDE SEQUENCE</scope>
    <source>
        <strain evidence="7">MQZ13P-5</strain>
    </source>
</reference>
<dbReference type="InterPro" id="IPR015421">
    <property type="entry name" value="PyrdxlP-dep_Trfase_major"/>
</dbReference>
<accession>A0ABS2CI05</accession>
<keyword evidence="7" id="KW-0808">Transferase</keyword>
<dbReference type="PRINTS" id="PR00800">
    <property type="entry name" value="YHDCRBOXLASE"/>
</dbReference>
<dbReference type="RefSeq" id="WP_204129992.1">
    <property type="nucleotide sequence ID" value="NZ_JAFDVD010000005.1"/>
</dbReference>
<dbReference type="InterPro" id="IPR002129">
    <property type="entry name" value="PyrdxlP-dep_de-COase"/>
</dbReference>
<name>A0ABS2CI05_9MICO</name>
<keyword evidence="5 6" id="KW-0456">Lyase</keyword>
<dbReference type="InterPro" id="IPR015424">
    <property type="entry name" value="PyrdxlP-dep_Trfase"/>
</dbReference>
<dbReference type="PANTHER" id="PTHR11999:SF70">
    <property type="entry name" value="MIP05841P"/>
    <property type="match status" value="1"/>
</dbReference>
<dbReference type="Gene3D" id="3.40.640.10">
    <property type="entry name" value="Type I PLP-dependent aspartate aminotransferase-like (Major domain)"/>
    <property type="match status" value="1"/>
</dbReference>
<dbReference type="GO" id="GO:0008483">
    <property type="term" value="F:transaminase activity"/>
    <property type="evidence" value="ECO:0007669"/>
    <property type="project" value="UniProtKB-KW"/>
</dbReference>
<sequence>MSAERPEGLDPADWDDFRALAHRALDDLVDRLEHRRDEPVWRPLPHEVRASFDGPLPREGIGVEAAYAEVMTRVAPYTMGNDHARFWGWYMGAGTPVGNLADLVASVLNPNLGGGDHAPVLVEQQVVRWCAEAVGYPTDASGLLVSGASEANLVGLAVARSAVLGPGVRTDGLAGTGRVAVYASAEVHSCHRKSCEVLGLGEAALRLVPVRDDFTLDVDALAEAVAADRAAGIRPLAVVATAGTINTGAVDDLDAVADLCAREGLWMHVDGAIGGFLGLSGRADLVRGLARADSVALDLHKWMQAPIDVGLVLVRDEAAHRATFSVVPAYLRHATRGLAAGDVWFNEYGIDLTRGFRALRVWMALLAHGADAHGAVMDRTTALAHRLADRVDDHPLLERMAPVGCDIVCFRYRPDGLDDEQLDAVNRELVLLVQESGVAIVTETALSGRLAVRVAIGNHRTRAEDVDLFLEALERLGPQAVTTATSGAR</sequence>